<dbReference type="HAMAP" id="MF_00378">
    <property type="entry name" value="Exonuc_7_L"/>
    <property type="match status" value="1"/>
</dbReference>
<dbReference type="GO" id="GO:0009318">
    <property type="term" value="C:exodeoxyribonuclease VII complex"/>
    <property type="evidence" value="ECO:0007669"/>
    <property type="project" value="UniProtKB-UniRule"/>
</dbReference>
<keyword evidence="1 5" id="KW-0963">Cytoplasm</keyword>
<accession>A0A6C1B6A8</accession>
<dbReference type="KEGG" id="azq:G3580_11730"/>
<evidence type="ECO:0000256" key="3">
    <source>
        <dbReference type="ARBA" id="ARBA00022801"/>
    </source>
</evidence>
<evidence type="ECO:0000256" key="5">
    <source>
        <dbReference type="HAMAP-Rule" id="MF_00378"/>
    </source>
</evidence>
<dbReference type="Pfam" id="PF13742">
    <property type="entry name" value="tRNA_anti_2"/>
    <property type="match status" value="1"/>
</dbReference>
<gene>
    <name evidence="5" type="primary">xseA</name>
    <name evidence="9" type="ORF">G3580_11730</name>
</gene>
<dbReference type="Proteomes" id="UP000501991">
    <property type="component" value="Chromosome"/>
</dbReference>
<evidence type="ECO:0000259" key="8">
    <source>
        <dbReference type="Pfam" id="PF13742"/>
    </source>
</evidence>
<evidence type="ECO:0000313" key="9">
    <source>
        <dbReference type="EMBL" id="QID18248.1"/>
    </source>
</evidence>
<feature type="domain" description="OB-fold nucleic acid binding" evidence="8">
    <location>
        <begin position="12"/>
        <end position="104"/>
    </location>
</feature>
<evidence type="ECO:0000256" key="6">
    <source>
        <dbReference type="RuleBase" id="RU004355"/>
    </source>
</evidence>
<reference evidence="9 10" key="1">
    <citation type="submission" date="2020-02" db="EMBL/GenBank/DDBJ databases">
        <title>Nitrogenibacter mangrovi gen. nov., sp. nov. isolated from mangrove sediment, a denitrifying betaproteobacterium.</title>
        <authorList>
            <person name="Liao H."/>
            <person name="Tian Y."/>
        </authorList>
    </citation>
    <scope>NUCLEOTIDE SEQUENCE [LARGE SCALE GENOMIC DNA]</scope>
    <source>
        <strain evidence="9 10">M9-3-2</strain>
    </source>
</reference>
<keyword evidence="2 5" id="KW-0540">Nuclease</keyword>
<comment type="similarity">
    <text evidence="5 6">Belongs to the XseA family.</text>
</comment>
<dbReference type="InterPro" id="IPR003753">
    <property type="entry name" value="Exonuc_VII_L"/>
</dbReference>
<comment type="subcellular location">
    <subcellularLocation>
        <location evidence="5 6">Cytoplasm</location>
    </subcellularLocation>
</comment>
<organism evidence="9 10">
    <name type="scientific">Nitrogeniibacter mangrovi</name>
    <dbReference type="NCBI Taxonomy" id="2016596"/>
    <lineage>
        <taxon>Bacteria</taxon>
        <taxon>Pseudomonadati</taxon>
        <taxon>Pseudomonadota</taxon>
        <taxon>Betaproteobacteria</taxon>
        <taxon>Rhodocyclales</taxon>
        <taxon>Zoogloeaceae</taxon>
        <taxon>Nitrogeniibacter</taxon>
    </lineage>
</organism>
<sequence>MDTPVAAPTTPISVTELNRMAREALESRFPPLWVCGEISNLTRAPSGHLYFTLKDAGAQVRCTLWRNRAQRLELAPANGMRVEARATVSLYEPRGDYQLNVESLRQAGLGNLHEAFLRLKAKLEAEGLFEPTLKRPIPRYPASLALITSPQAAALRDVMAALARRAPHLSVELLPTPVQGEGAGTRIAGALGSIQAMPDTARPDLVLLVRGGGSLEDLWAFNEEVVARAIRACPVPVIVGVGHETDFTIADFAADHRAATPTAAAELASAGFAEAAGRLAHLAIVLQRAMQRHLDTARQRMDRQALRLIHPRERIGRTRKELGSLETRLRHALRVQLDDARTRLRHLDRQLHGRRPDLKSQHQRLEHLAHALVTRTGRQLDARRTRLAALGAHLEHLSPEAVLARGYSITRAADGTILRDASRAPTGSEIHVQLHRGEIDATVHAVRTAAHKND</sequence>
<dbReference type="InterPro" id="IPR025824">
    <property type="entry name" value="OB-fold_nuc-bd_dom"/>
</dbReference>
<dbReference type="GO" id="GO:0006308">
    <property type="term" value="P:DNA catabolic process"/>
    <property type="evidence" value="ECO:0007669"/>
    <property type="project" value="UniProtKB-UniRule"/>
</dbReference>
<dbReference type="EC" id="3.1.11.6" evidence="5"/>
<dbReference type="Pfam" id="PF02601">
    <property type="entry name" value="Exonuc_VII_L"/>
    <property type="match status" value="1"/>
</dbReference>
<proteinExistence type="inferred from homology"/>
<dbReference type="EMBL" id="CP048836">
    <property type="protein sequence ID" value="QID18248.1"/>
    <property type="molecule type" value="Genomic_DNA"/>
</dbReference>
<keyword evidence="10" id="KW-1185">Reference proteome</keyword>
<dbReference type="GO" id="GO:0005737">
    <property type="term" value="C:cytoplasm"/>
    <property type="evidence" value="ECO:0007669"/>
    <property type="project" value="UniProtKB-SubCell"/>
</dbReference>
<dbReference type="NCBIfam" id="TIGR00237">
    <property type="entry name" value="xseA"/>
    <property type="match status" value="1"/>
</dbReference>
<dbReference type="RefSeq" id="WP_173765723.1">
    <property type="nucleotide sequence ID" value="NZ_CP048836.1"/>
</dbReference>
<evidence type="ECO:0000256" key="2">
    <source>
        <dbReference type="ARBA" id="ARBA00022722"/>
    </source>
</evidence>
<evidence type="ECO:0000256" key="1">
    <source>
        <dbReference type="ARBA" id="ARBA00022490"/>
    </source>
</evidence>
<name>A0A6C1B6A8_9RHOO</name>
<comment type="subunit">
    <text evidence="5">Heterooligomer composed of large and small subunits.</text>
</comment>
<keyword evidence="4 5" id="KW-0269">Exonuclease</keyword>
<dbReference type="AlphaFoldDB" id="A0A6C1B6A8"/>
<dbReference type="PANTHER" id="PTHR30008:SF0">
    <property type="entry name" value="EXODEOXYRIBONUCLEASE 7 LARGE SUBUNIT"/>
    <property type="match status" value="1"/>
</dbReference>
<evidence type="ECO:0000259" key="7">
    <source>
        <dbReference type="Pfam" id="PF02601"/>
    </source>
</evidence>
<dbReference type="GO" id="GO:0003676">
    <property type="term" value="F:nucleic acid binding"/>
    <property type="evidence" value="ECO:0007669"/>
    <property type="project" value="InterPro"/>
</dbReference>
<feature type="domain" description="Exonuclease VII large subunit C-terminal" evidence="7">
    <location>
        <begin position="128"/>
        <end position="441"/>
    </location>
</feature>
<dbReference type="GO" id="GO:0008855">
    <property type="term" value="F:exodeoxyribonuclease VII activity"/>
    <property type="evidence" value="ECO:0007669"/>
    <property type="project" value="UniProtKB-UniRule"/>
</dbReference>
<dbReference type="CDD" id="cd04489">
    <property type="entry name" value="ExoVII_LU_OBF"/>
    <property type="match status" value="1"/>
</dbReference>
<dbReference type="PANTHER" id="PTHR30008">
    <property type="entry name" value="EXODEOXYRIBONUCLEASE 7 LARGE SUBUNIT"/>
    <property type="match status" value="1"/>
</dbReference>
<protein>
    <recommendedName>
        <fullName evidence="5">Exodeoxyribonuclease 7 large subunit</fullName>
        <ecNumber evidence="5">3.1.11.6</ecNumber>
    </recommendedName>
    <alternativeName>
        <fullName evidence="5">Exodeoxyribonuclease VII large subunit</fullName>
        <shortName evidence="5">Exonuclease VII large subunit</shortName>
    </alternativeName>
</protein>
<dbReference type="InterPro" id="IPR020579">
    <property type="entry name" value="Exonuc_VII_lsu_C"/>
</dbReference>
<comment type="catalytic activity">
    <reaction evidence="5 6">
        <text>Exonucleolytic cleavage in either 5'- to 3'- or 3'- to 5'-direction to yield nucleoside 5'-phosphates.</text>
        <dbReference type="EC" id="3.1.11.6"/>
    </reaction>
</comment>
<keyword evidence="3 5" id="KW-0378">Hydrolase</keyword>
<evidence type="ECO:0000256" key="4">
    <source>
        <dbReference type="ARBA" id="ARBA00022839"/>
    </source>
</evidence>
<evidence type="ECO:0000313" key="10">
    <source>
        <dbReference type="Proteomes" id="UP000501991"/>
    </source>
</evidence>
<comment type="function">
    <text evidence="5">Bidirectionally degrades single-stranded DNA into large acid-insoluble oligonucleotides, which are then degraded further into small acid-soluble oligonucleotides.</text>
</comment>